<proteinExistence type="predicted"/>
<reference evidence="1" key="1">
    <citation type="submission" date="2023-08" db="EMBL/GenBank/DDBJ databases">
        <authorList>
            <person name="Chen Y."/>
            <person name="Shah S."/>
            <person name="Dougan E. K."/>
            <person name="Thang M."/>
            <person name="Chan C."/>
        </authorList>
    </citation>
    <scope>NUCLEOTIDE SEQUENCE</scope>
</reference>
<keyword evidence="2" id="KW-1185">Reference proteome</keyword>
<accession>A0AA36NDR4</accession>
<name>A0AA36NDR4_9DINO</name>
<organism evidence="1 2">
    <name type="scientific">Effrenium voratum</name>
    <dbReference type="NCBI Taxonomy" id="2562239"/>
    <lineage>
        <taxon>Eukaryota</taxon>
        <taxon>Sar</taxon>
        <taxon>Alveolata</taxon>
        <taxon>Dinophyceae</taxon>
        <taxon>Suessiales</taxon>
        <taxon>Symbiodiniaceae</taxon>
        <taxon>Effrenium</taxon>
    </lineage>
</organism>
<dbReference type="Proteomes" id="UP001178507">
    <property type="component" value="Unassembled WGS sequence"/>
</dbReference>
<evidence type="ECO:0000313" key="2">
    <source>
        <dbReference type="Proteomes" id="UP001178507"/>
    </source>
</evidence>
<comment type="caution">
    <text evidence="1">The sequence shown here is derived from an EMBL/GenBank/DDBJ whole genome shotgun (WGS) entry which is preliminary data.</text>
</comment>
<evidence type="ECO:0000313" key="1">
    <source>
        <dbReference type="EMBL" id="CAJ1408770.1"/>
    </source>
</evidence>
<dbReference type="SUPFAM" id="SSF49562">
    <property type="entry name" value="C2 domain (Calcium/lipid-binding domain, CaLB)"/>
    <property type="match status" value="1"/>
</dbReference>
<dbReference type="Gene3D" id="2.60.40.150">
    <property type="entry name" value="C2 domain"/>
    <property type="match status" value="1"/>
</dbReference>
<sequence>MDGALLVEVKQGTGLQHSAYRFGDILSSALGARRIRPFISCRVLWANQRTTEQQTPYVEAGNGAFALWNHTLVFPLSAAFWKTDSFKVSFEARDKRELQGALRGDSLIGCGELQVDLQQMGDRQVTLRDAQGHASGELRVTLQLRAPEEALRVMSRSSSTPLAQAARAFAQTLHQSNALQRLKEARPERLDAGVNSLLESWLARFRKKGLGLSGRETDDEAINSLWQVARSAQEMIACYAQPGEDIPGIAVHWLKNYFSRCTGAEAELNETRLRALLTMHQVDVSGQNPWDRLREIGATLSGVEDAVALVLANRLEEAKRGAEEETFTQEEIIQKGRLIPGIAMVLRRDTAAQWGCHAFLYDHASIVQWQAIDAHDPCTRCPLRAEDIIKIS</sequence>
<protein>
    <submittedName>
        <fullName evidence="1">Uncharacterized protein</fullName>
    </submittedName>
</protein>
<dbReference type="InterPro" id="IPR035892">
    <property type="entry name" value="C2_domain_sf"/>
</dbReference>
<dbReference type="AlphaFoldDB" id="A0AA36NDR4"/>
<gene>
    <name evidence="1" type="ORF">EVOR1521_LOCUS30028</name>
</gene>
<dbReference type="EMBL" id="CAUJNA010003731">
    <property type="protein sequence ID" value="CAJ1408770.1"/>
    <property type="molecule type" value="Genomic_DNA"/>
</dbReference>